<comment type="similarity">
    <text evidence="1 2">Belongs to the UPF0250 family.</text>
</comment>
<evidence type="ECO:0000313" key="4">
    <source>
        <dbReference type="Proteomes" id="UP001556637"/>
    </source>
</evidence>
<evidence type="ECO:0000313" key="3">
    <source>
        <dbReference type="EMBL" id="MEX0429887.1"/>
    </source>
</evidence>
<dbReference type="SUPFAM" id="SSF117991">
    <property type="entry name" value="YbeD/HP0495-like"/>
    <property type="match status" value="1"/>
</dbReference>
<dbReference type="PANTHER" id="PTHR38036:SF1">
    <property type="entry name" value="UPF0250 PROTEIN YBED"/>
    <property type="match status" value="1"/>
</dbReference>
<dbReference type="EMBL" id="JBAKFF010000001">
    <property type="protein sequence ID" value="MEX0429887.1"/>
    <property type="molecule type" value="Genomic_DNA"/>
</dbReference>
<dbReference type="Proteomes" id="UP001556637">
    <property type="component" value="Unassembled WGS sequence"/>
</dbReference>
<evidence type="ECO:0000256" key="2">
    <source>
        <dbReference type="HAMAP-Rule" id="MF_00659"/>
    </source>
</evidence>
<dbReference type="Gene3D" id="3.30.70.260">
    <property type="match status" value="1"/>
</dbReference>
<keyword evidence="4" id="KW-1185">Reference proteome</keyword>
<evidence type="ECO:0000256" key="1">
    <source>
        <dbReference type="ARBA" id="ARBA00008460"/>
    </source>
</evidence>
<comment type="caution">
    <text evidence="3">The sequence shown here is derived from an EMBL/GenBank/DDBJ whole genome shotgun (WGS) entry which is preliminary data.</text>
</comment>
<proteinExistence type="inferred from homology"/>
<gene>
    <name evidence="3" type="ORF">V6X30_00530</name>
</gene>
<dbReference type="PANTHER" id="PTHR38036">
    <property type="entry name" value="UPF0250 PROTEIN YBED"/>
    <property type="match status" value="1"/>
</dbReference>
<dbReference type="Pfam" id="PF04359">
    <property type="entry name" value="DUF493"/>
    <property type="match status" value="1"/>
</dbReference>
<dbReference type="HAMAP" id="MF_00659">
    <property type="entry name" value="UPF0250"/>
    <property type="match status" value="1"/>
</dbReference>
<dbReference type="InterPro" id="IPR007454">
    <property type="entry name" value="UPF0250_YbeD-like"/>
</dbReference>
<dbReference type="InterPro" id="IPR027471">
    <property type="entry name" value="YbeD-like_sf"/>
</dbReference>
<accession>A0ABV3T5F6</accession>
<organism evidence="3 4">
    <name type="scientific">Spiribacter insolitus</name>
    <dbReference type="NCBI Taxonomy" id="3122417"/>
    <lineage>
        <taxon>Bacteria</taxon>
        <taxon>Pseudomonadati</taxon>
        <taxon>Pseudomonadota</taxon>
        <taxon>Gammaproteobacteria</taxon>
        <taxon>Chromatiales</taxon>
        <taxon>Ectothiorhodospiraceae</taxon>
        <taxon>Spiribacter</taxon>
    </lineage>
</organism>
<reference evidence="3 4" key="1">
    <citation type="submission" date="2024-02" db="EMBL/GenBank/DDBJ databases">
        <title>New especies of Spiribacter isolated from saline water.</title>
        <authorList>
            <person name="Leon M.J."/>
            <person name="De La Haba R."/>
            <person name="Sanchez-Porro C."/>
            <person name="Ventosa A."/>
        </authorList>
    </citation>
    <scope>NUCLEOTIDE SEQUENCE [LARGE SCALE GENOMIC DNA]</scope>
    <source>
        <strain evidence="4">ag22IC4-189</strain>
    </source>
</reference>
<dbReference type="RefSeq" id="WP_367982687.1">
    <property type="nucleotide sequence ID" value="NZ_JBAKFF010000001.1"/>
</dbReference>
<protein>
    <recommendedName>
        <fullName evidence="2">UPF0250 protein V6X30_00530</fullName>
    </recommendedName>
</protein>
<sequence>MDELNDQPEGLTFPCEFPVKAMGPVDSGLPEAVRHIVSQHAPEISEAHLHTAQSSGGRFMSVTVTITARSRDQLDAIYADLQAHDGVLATL</sequence>
<name>A0ABV3T5F6_9GAMM</name>